<evidence type="ECO:0000259" key="2">
    <source>
        <dbReference type="Pfam" id="PF08547"/>
    </source>
</evidence>
<reference evidence="3" key="1">
    <citation type="submission" date="2021-01" db="EMBL/GenBank/DDBJ databases">
        <authorList>
            <person name="Corre E."/>
            <person name="Pelletier E."/>
            <person name="Niang G."/>
            <person name="Scheremetjew M."/>
            <person name="Finn R."/>
            <person name="Kale V."/>
            <person name="Holt S."/>
            <person name="Cochrane G."/>
            <person name="Meng A."/>
            <person name="Brown T."/>
            <person name="Cohen L."/>
        </authorList>
    </citation>
    <scope>NUCLEOTIDE SEQUENCE</scope>
    <source>
        <strain evidence="3">Clade-D-RCC2572</strain>
    </source>
</reference>
<proteinExistence type="inferred from homology"/>
<dbReference type="InterPro" id="IPR013857">
    <property type="entry name" value="NADH-UbQ_OxRdtase-assoc_prot30"/>
</dbReference>
<dbReference type="PANTHER" id="PTHR13194">
    <property type="entry name" value="COMPLEX I INTERMEDIATE-ASSOCIATED PROTEIN 30"/>
    <property type="match status" value="1"/>
</dbReference>
<dbReference type="SUPFAM" id="SSF49785">
    <property type="entry name" value="Galactose-binding domain-like"/>
    <property type="match status" value="1"/>
</dbReference>
<evidence type="ECO:0000313" key="3">
    <source>
        <dbReference type="EMBL" id="CAD8584973.1"/>
    </source>
</evidence>
<gene>
    <name evidence="3" type="ORF">OMED0929_LOCUS5206</name>
</gene>
<evidence type="ECO:0000256" key="1">
    <source>
        <dbReference type="ARBA" id="ARBA00007884"/>
    </source>
</evidence>
<dbReference type="GO" id="GO:0010257">
    <property type="term" value="P:NADH dehydrogenase complex assembly"/>
    <property type="evidence" value="ECO:0007669"/>
    <property type="project" value="TreeGrafter"/>
</dbReference>
<dbReference type="PANTHER" id="PTHR13194:SF19">
    <property type="entry name" value="NAD(P)-BINDING ROSSMANN-FOLD SUPERFAMILY PROTEIN"/>
    <property type="match status" value="1"/>
</dbReference>
<accession>A0A6U0EMG0</accession>
<dbReference type="AlphaFoldDB" id="A0A6U0EMG0"/>
<sequence>MSSSADDAAPAPWTVKDVLEHLGAASSSARVRTSMQDIDGALAAYAKGIARVLDASTSRVPKEALEFLREGVASADASRAAEDKILALRRAMDRATDCLMNPKEPKDMYEAEVGAQARDRGETVRLMSFASAAGGDDAKRWRALNDGVMGGMSDGFFMTGERGANFVGNVSLERNGGFASVRAAVEEDGEAYDGIYVDVVAAEDNASKTWLFILKDDLCMREQMNFKTAFKAKGELGRVKLPFEAFNRPERMGRAMYREPLRTRMLREFGFMILKGDDVQVGRFALGIAEIGFYRD</sequence>
<organism evidence="3">
    <name type="scientific">Ostreococcus mediterraneus</name>
    <dbReference type="NCBI Taxonomy" id="1486918"/>
    <lineage>
        <taxon>Eukaryota</taxon>
        <taxon>Viridiplantae</taxon>
        <taxon>Chlorophyta</taxon>
        <taxon>Mamiellophyceae</taxon>
        <taxon>Mamiellales</taxon>
        <taxon>Bathycoccaceae</taxon>
        <taxon>Ostreococcus</taxon>
    </lineage>
</organism>
<name>A0A6U0EMG0_9CHLO</name>
<dbReference type="InterPro" id="IPR039131">
    <property type="entry name" value="NDUFAF1"/>
</dbReference>
<dbReference type="GO" id="GO:0051082">
    <property type="term" value="F:unfolded protein binding"/>
    <property type="evidence" value="ECO:0007669"/>
    <property type="project" value="TreeGrafter"/>
</dbReference>
<feature type="domain" description="NADH:ubiquinone oxidoreductase intermediate-associated protein 30" evidence="2">
    <location>
        <begin position="136"/>
        <end position="288"/>
    </location>
</feature>
<dbReference type="Pfam" id="PF08547">
    <property type="entry name" value="CIA30"/>
    <property type="match status" value="1"/>
</dbReference>
<comment type="similarity">
    <text evidence="1">Belongs to the CIA30 family.</text>
</comment>
<protein>
    <recommendedName>
        <fullName evidence="2">NADH:ubiquinone oxidoreductase intermediate-associated protein 30 domain-containing protein</fullName>
    </recommendedName>
</protein>
<dbReference type="InterPro" id="IPR008979">
    <property type="entry name" value="Galactose-bd-like_sf"/>
</dbReference>
<dbReference type="EMBL" id="HBEW01006149">
    <property type="protein sequence ID" value="CAD8584973.1"/>
    <property type="molecule type" value="Transcribed_RNA"/>
</dbReference>